<dbReference type="SMART" id="SM00248">
    <property type="entry name" value="ANK"/>
    <property type="match status" value="2"/>
</dbReference>
<dbReference type="GeneID" id="38786351"/>
<feature type="repeat" description="RCC1" evidence="2">
    <location>
        <begin position="160"/>
        <end position="226"/>
    </location>
</feature>
<feature type="repeat" description="RCC1" evidence="2">
    <location>
        <begin position="229"/>
        <end position="278"/>
    </location>
</feature>
<evidence type="ECO:0000256" key="1">
    <source>
        <dbReference type="ARBA" id="ARBA00022737"/>
    </source>
</evidence>
<feature type="domain" description="BTB" evidence="4">
    <location>
        <begin position="661"/>
        <end position="741"/>
    </location>
</feature>
<feature type="region of interest" description="Disordered" evidence="3">
    <location>
        <begin position="585"/>
        <end position="621"/>
    </location>
</feature>
<keyword evidence="6" id="KW-1185">Reference proteome</keyword>
<feature type="region of interest" description="Disordered" evidence="3">
    <location>
        <begin position="1231"/>
        <end position="1296"/>
    </location>
</feature>
<dbReference type="InterPro" id="IPR002110">
    <property type="entry name" value="Ankyrin_rpt"/>
</dbReference>
<dbReference type="PROSITE" id="PS50012">
    <property type="entry name" value="RCC1_3"/>
    <property type="match status" value="2"/>
</dbReference>
<dbReference type="Pfam" id="PF12796">
    <property type="entry name" value="Ank_2"/>
    <property type="match status" value="1"/>
</dbReference>
<evidence type="ECO:0000259" key="4">
    <source>
        <dbReference type="PROSITE" id="PS50097"/>
    </source>
</evidence>
<dbReference type="Gene3D" id="2.130.10.30">
    <property type="entry name" value="Regulator of chromosome condensation 1/beta-lactamase-inhibitor protein II"/>
    <property type="match status" value="1"/>
</dbReference>
<feature type="region of interest" description="Disordered" evidence="3">
    <location>
        <begin position="23"/>
        <end position="56"/>
    </location>
</feature>
<dbReference type="InterPro" id="IPR000210">
    <property type="entry name" value="BTB/POZ_dom"/>
</dbReference>
<sequence>MTLLHAHFHFRNQQAFQRLLDGGNRGQSAAQAQGLSSSGGKSWNRPSPLSSPPSCDVNSRDWLGRTVLHLAATAQDVSATEYVRLLLAHPDININLQDTESHWTALHRALYHGNLASAVLLLQRSEIDVSVKDLEGYTAFDLYNSTLEGTKPRTNDVCDADLFTWGANRNAALGLGDGDDRTYPEQVVIRPADPVSEKESIDARFSPIHVRQIVMSKLHTGVVTEESRSNVRLCGFGSGGRLGPGQHTQYNLIPLPQFSYAVVSVALAQDHTLALTKSGEVLSWGLNRFSQLGYVVEAPAGSRSDEPIQATARKVSGALKNKVVEGIAACKTASACWTDREVFTWGTNNGQLGYDKSAHPVQIVPRVVTKVTQPVVSLIITDTVLACLLESRDVVCIWNDGHFKINFPAYSFPSEIAVYRPPQATNSADIEKIASCDNTLAALSTNGELFTFTMPSPSAAGSSGKPWSLPQPQRFWALRKQFSAVKDVALGSDGSIIICTESGHVFVRSRNLKTVQTAPVKTFKFQRMPFMQRILSVCANSTGAYGALRVDYEPEPIKVVGNLIAQDLAEIQPYLRSFPLKSERDGCLRRRSPSTASPPVGSLQGGSPLSGDMESDDEGEDVAVQKDIAQLRSLCTLLARDKEIRVGEGRELFQGRLAHGADIMVHLPSGFSFPAHRLILAARCPILAEVLLGRQAVQDRQSGISVKMSASRTPSLSKISFAGCQPMTVLILVSYLYSDEVLALWDIRVGPAISLLGSLKIKPAQVKAELQVLAHILELPLLARAIEPPVKRTPIPSMADDMARLFEASQTRGALGEGRRTTSNPLVPDVILQFGDKEVRCHSVILRARSSFFATFFDDEDWTAKRWTAEGIVVVNLKHMKWRAVEPVVRFLCCGGDEELFSVLETVHSVDELLEYMFDVMAAANELLLDRLVLLCSAVILKRVNISNVCYILADATHYHAMSLAQSLHGYMAANMETLLESRMLDDLTPDLIRQLSVSVRQQQAQKYPMSRSNELVDKAMESYGDWLALQDVPQPIIPTHRAGTFRDSPKLSPPGSTKRNRGQGHIVSPPSSPTIRPQISRSSLNAAPDGGVFMMDDPISAPPVQPRPPVDASKVGGWKTVSLAPRVDMRAIMAEAQTSKAVVKLATAPSVARTRNIDLSLDPQRSPQSIRTARSKGELLEQSSQGGQLSVVDSPWRLPQPAISSSPAGPSIPAMAPPFVSSRYPGASVTALGGGSPGTSIPGSPCLQPTTPRKKTSGLPGLGPIFTPSKQSAASKGSSSSIRRGSSESVWTLPPVQPVVQSSQTGSAMSFAAIQQLQAEQDVLPVKDKRSLREIQEEESARQVEADFLKWWAAEEERVKAEEQSIVQASVRPPKKGKPKGSKSKTAKPVSGAQKGQRDPDSKGNSYRRSRAPKNSPAPTAS</sequence>
<dbReference type="Gene3D" id="1.25.40.20">
    <property type="entry name" value="Ankyrin repeat-containing domain"/>
    <property type="match status" value="1"/>
</dbReference>
<dbReference type="PANTHER" id="PTHR22872">
    <property type="entry name" value="BTK-BINDING PROTEIN-RELATED"/>
    <property type="match status" value="1"/>
</dbReference>
<feature type="compositionally biased region" description="Polar residues" evidence="3">
    <location>
        <begin position="44"/>
        <end position="56"/>
    </location>
</feature>
<dbReference type="SMART" id="SM00225">
    <property type="entry name" value="BTB"/>
    <property type="match status" value="2"/>
</dbReference>
<feature type="compositionally biased region" description="Low complexity" evidence="3">
    <location>
        <begin position="1270"/>
        <end position="1290"/>
    </location>
</feature>
<dbReference type="InterPro" id="IPR011333">
    <property type="entry name" value="SKP1/BTB/POZ_sf"/>
</dbReference>
<dbReference type="CDD" id="cd18500">
    <property type="entry name" value="BACK_IBtk"/>
    <property type="match status" value="1"/>
</dbReference>
<feature type="compositionally biased region" description="Polar residues" evidence="3">
    <location>
        <begin position="1074"/>
        <end position="1086"/>
    </location>
</feature>
<protein>
    <recommendedName>
        <fullName evidence="4">BTB domain-containing protein</fullName>
    </recommendedName>
</protein>
<reference evidence="5 6" key="1">
    <citation type="journal article" date="2018" name="Sci. Rep.">
        <title>Genome sequence of the cauliflower mushroom Sparassis crispa (Hanabiratake) and its association with beneficial usage.</title>
        <authorList>
            <person name="Kiyama R."/>
            <person name="Furutani Y."/>
            <person name="Kawaguchi K."/>
            <person name="Nakanishi T."/>
        </authorList>
    </citation>
    <scope>NUCLEOTIDE SEQUENCE [LARGE SCALE GENOMIC DNA]</scope>
</reference>
<feature type="compositionally biased region" description="Basic residues" evidence="3">
    <location>
        <begin position="1374"/>
        <end position="1387"/>
    </location>
</feature>
<dbReference type="SUPFAM" id="SSF50985">
    <property type="entry name" value="RCC1/BLIP-II"/>
    <property type="match status" value="1"/>
</dbReference>
<dbReference type="InParanoid" id="A0A401H4T5"/>
<feature type="region of interest" description="Disordered" evidence="3">
    <location>
        <begin position="1363"/>
        <end position="1423"/>
    </location>
</feature>
<proteinExistence type="predicted"/>
<keyword evidence="1" id="KW-0677">Repeat</keyword>
<evidence type="ECO:0000313" key="5">
    <source>
        <dbReference type="EMBL" id="GBE89434.1"/>
    </source>
</evidence>
<feature type="region of interest" description="Disordered" evidence="3">
    <location>
        <begin position="1039"/>
        <end position="1089"/>
    </location>
</feature>
<dbReference type="InterPro" id="IPR000408">
    <property type="entry name" value="Reg_chr_condens"/>
</dbReference>
<dbReference type="InterPro" id="IPR051625">
    <property type="entry name" value="Signaling_Regulatory_Domain"/>
</dbReference>
<dbReference type="FunCoup" id="A0A401H4T5">
    <property type="interactions" value="93"/>
</dbReference>
<dbReference type="PROSITE" id="PS50097">
    <property type="entry name" value="BTB"/>
    <property type="match status" value="2"/>
</dbReference>
<dbReference type="OrthoDB" id="1893551at2759"/>
<dbReference type="Pfam" id="PF13540">
    <property type="entry name" value="RCC1_2"/>
    <property type="match status" value="1"/>
</dbReference>
<feature type="compositionally biased region" description="Low complexity" evidence="3">
    <location>
        <begin position="26"/>
        <end position="40"/>
    </location>
</feature>
<dbReference type="Pfam" id="PF00651">
    <property type="entry name" value="BTB"/>
    <property type="match status" value="1"/>
</dbReference>
<dbReference type="EMBL" id="BFAD01000016">
    <property type="protein sequence ID" value="GBE89434.1"/>
    <property type="molecule type" value="Genomic_DNA"/>
</dbReference>
<organism evidence="5 6">
    <name type="scientific">Sparassis crispa</name>
    <dbReference type="NCBI Taxonomy" id="139825"/>
    <lineage>
        <taxon>Eukaryota</taxon>
        <taxon>Fungi</taxon>
        <taxon>Dikarya</taxon>
        <taxon>Basidiomycota</taxon>
        <taxon>Agaricomycotina</taxon>
        <taxon>Agaricomycetes</taxon>
        <taxon>Polyporales</taxon>
        <taxon>Sparassidaceae</taxon>
        <taxon>Sparassis</taxon>
    </lineage>
</organism>
<dbReference type="Gene3D" id="3.30.710.10">
    <property type="entry name" value="Potassium Channel Kv1.1, Chain A"/>
    <property type="match status" value="2"/>
</dbReference>
<dbReference type="CDD" id="cd18186">
    <property type="entry name" value="BTB_POZ_ZBTB_KLHL-like"/>
    <property type="match status" value="2"/>
</dbReference>
<dbReference type="SUPFAM" id="SSF54695">
    <property type="entry name" value="POZ domain"/>
    <property type="match status" value="2"/>
</dbReference>
<feature type="domain" description="BTB" evidence="4">
    <location>
        <begin position="828"/>
        <end position="892"/>
    </location>
</feature>
<dbReference type="PANTHER" id="PTHR22872:SF2">
    <property type="entry name" value="INHIBITOR OF BRUTON TYROSINE KINASE"/>
    <property type="match status" value="1"/>
</dbReference>
<accession>A0A401H4T5</accession>
<dbReference type="Proteomes" id="UP000287166">
    <property type="component" value="Unassembled WGS sequence"/>
</dbReference>
<dbReference type="SUPFAM" id="SSF48403">
    <property type="entry name" value="Ankyrin repeat"/>
    <property type="match status" value="1"/>
</dbReference>
<gene>
    <name evidence="5" type="ORF">SCP_1600960</name>
</gene>
<dbReference type="InterPro" id="IPR036770">
    <property type="entry name" value="Ankyrin_rpt-contain_sf"/>
</dbReference>
<dbReference type="STRING" id="139825.A0A401H4T5"/>
<evidence type="ECO:0000256" key="3">
    <source>
        <dbReference type="SAM" id="MobiDB-lite"/>
    </source>
</evidence>
<evidence type="ECO:0000256" key="2">
    <source>
        <dbReference type="PROSITE-ProRule" id="PRU00235"/>
    </source>
</evidence>
<evidence type="ECO:0000313" key="6">
    <source>
        <dbReference type="Proteomes" id="UP000287166"/>
    </source>
</evidence>
<dbReference type="PRINTS" id="PR00633">
    <property type="entry name" value="RCCNDNSATION"/>
</dbReference>
<name>A0A401H4T5_9APHY</name>
<dbReference type="RefSeq" id="XP_027620347.1">
    <property type="nucleotide sequence ID" value="XM_027764546.1"/>
</dbReference>
<dbReference type="InterPro" id="IPR009091">
    <property type="entry name" value="RCC1/BLIP-II"/>
</dbReference>
<comment type="caution">
    <text evidence="5">The sequence shown here is derived from an EMBL/GenBank/DDBJ whole genome shotgun (WGS) entry which is preliminary data.</text>
</comment>